<sequence>MEPGQGQPAPLQTGAETDHGQPAPLQLAMEPDHGQPAPLQPAMEPGQVQPAPLQPGAETDHGQPAPLQLAMEPDHGQPAPLQPAMEINHSHLTPLQPAMDPGQGQPATLQPTMESGHGQPAPLQLAMAPGQQPWEFSLRKYLLLLATLVVTLTYDAGFNPPGGVWQDNGQRQGILGEPVIRVTYYRRYLVFFYCNATAFAASLVVIVLTLILHVRHDKEMEKEKEKKNVVWVASHVMLLPTFMVLDLFSLMGAYAAGSCQDKVSTVYSAVLVVFVFLYIVVIKLLDWWFPDNTSDSGSSSGGAMLTHNPSLVAGSSSGEMPGPLPVSGGMPKVKEKEALKKLKAEERLRKVLMLLATFAMSITYIAGMRTPGGFWDSTGGSHRPGDAILKDHHSLRLTVFLLCNTTAFVASLFIIMLLIIDGKKKREKMERSLELALYVCIFVALVSLVVAYAAGSCRQTDTTFYVLGLVGAVLAFILLHDYFDTCCSSPEQQTDENQQTNDNASAREALNKTRSLVLPLATLAATITYTAGLNPPGGLWQENNNGHMVGDPILLTTDARRYKAFFYCNSVAFVASLVAIVLVQKELLVKHHVLEAAMILELIGIIGAYAAGSCRDVNNSIYTMALVGAVLVYVVIHVIFFTLNNGDKDSGDKDRLLEKRRKRLLLFAILAATTTYQAGLTPPGGFQLQDDEYGHHAGDPVLMYNYPRRYNVFFYCNSVSFTLSIGLIIILVNANLYRPAIQSYVMSACTAVGLFCLMLAYATGSTHDIKGSIYNFVLMAVVLSVAAGLLLVFFMREIKRNVNSAAVPPIEQDEEQRKNEDRERKEGEEEREKHVRRKYLMLVGILVASVAYQGGLEPPGGVWQSSGNGYEAGNPVIHDNRRPRYLIFFYSISVSLVASIVVIIMLLPHWLPNKKKEGWEEWSLRVMNRTIIFDLVALLVSYAASSNRGWKTSLYVAALIIAVLGYFAIHTILSLCCDHRRRRRCQSSQGNPPV</sequence>
<evidence type="ECO:0000313" key="1">
    <source>
        <dbReference type="EnsemblPlants" id="AVESA.00010b.r2.6DG1154820.1.CDS"/>
    </source>
</evidence>
<keyword evidence="2" id="KW-1185">Reference proteome</keyword>
<accession>A0ACD5ZEK0</accession>
<dbReference type="Proteomes" id="UP001732700">
    <property type="component" value="Chromosome 6D"/>
</dbReference>
<dbReference type="EnsemblPlants" id="AVESA.00010b.r2.6DG1154820.1">
    <property type="protein sequence ID" value="AVESA.00010b.r2.6DG1154820.1.CDS"/>
    <property type="gene ID" value="AVESA.00010b.r2.6DG1154820"/>
</dbReference>
<reference evidence="1" key="1">
    <citation type="submission" date="2021-05" db="EMBL/GenBank/DDBJ databases">
        <authorList>
            <person name="Scholz U."/>
            <person name="Mascher M."/>
            <person name="Fiebig A."/>
        </authorList>
    </citation>
    <scope>NUCLEOTIDE SEQUENCE [LARGE SCALE GENOMIC DNA]</scope>
</reference>
<evidence type="ECO:0000313" key="2">
    <source>
        <dbReference type="Proteomes" id="UP001732700"/>
    </source>
</evidence>
<protein>
    <submittedName>
        <fullName evidence="1">Uncharacterized protein</fullName>
    </submittedName>
</protein>
<reference evidence="1" key="2">
    <citation type="submission" date="2025-09" db="UniProtKB">
        <authorList>
            <consortium name="EnsemblPlants"/>
        </authorList>
    </citation>
    <scope>IDENTIFICATION</scope>
</reference>
<proteinExistence type="predicted"/>
<name>A0ACD5ZEK0_AVESA</name>
<organism evidence="1 2">
    <name type="scientific">Avena sativa</name>
    <name type="common">Oat</name>
    <dbReference type="NCBI Taxonomy" id="4498"/>
    <lineage>
        <taxon>Eukaryota</taxon>
        <taxon>Viridiplantae</taxon>
        <taxon>Streptophyta</taxon>
        <taxon>Embryophyta</taxon>
        <taxon>Tracheophyta</taxon>
        <taxon>Spermatophyta</taxon>
        <taxon>Magnoliopsida</taxon>
        <taxon>Liliopsida</taxon>
        <taxon>Poales</taxon>
        <taxon>Poaceae</taxon>
        <taxon>BOP clade</taxon>
        <taxon>Pooideae</taxon>
        <taxon>Poodae</taxon>
        <taxon>Poeae</taxon>
        <taxon>Poeae Chloroplast Group 1 (Aveneae type)</taxon>
        <taxon>Aveninae</taxon>
        <taxon>Avena</taxon>
    </lineage>
</organism>